<keyword evidence="4 6" id="KW-1133">Transmembrane helix</keyword>
<keyword evidence="5 6" id="KW-0472">Membrane</keyword>
<dbReference type="GO" id="GO:0005886">
    <property type="term" value="C:plasma membrane"/>
    <property type="evidence" value="ECO:0007669"/>
    <property type="project" value="TreeGrafter"/>
</dbReference>
<reference evidence="8 9" key="1">
    <citation type="submission" date="2018-12" db="EMBL/GenBank/DDBJ databases">
        <title>Mesorhizobium carbonis sp. nov., isolated from coal mine water.</title>
        <authorList>
            <person name="Xin W."/>
            <person name="Xu Z."/>
            <person name="Xiang F."/>
            <person name="Zhang J."/>
            <person name="Xi L."/>
            <person name="Liu J."/>
        </authorList>
    </citation>
    <scope>NUCLEOTIDE SEQUENCE [LARGE SCALE GENOMIC DNA]</scope>
    <source>
        <strain evidence="8 9">B2.3</strain>
    </source>
</reference>
<evidence type="ECO:0000313" key="9">
    <source>
        <dbReference type="Proteomes" id="UP000278398"/>
    </source>
</evidence>
<evidence type="ECO:0000313" key="8">
    <source>
        <dbReference type="EMBL" id="RST86281.1"/>
    </source>
</evidence>
<dbReference type="Pfam" id="PF04138">
    <property type="entry name" value="GtrA_DPMS_TM"/>
    <property type="match status" value="1"/>
</dbReference>
<feature type="transmembrane region" description="Helical" evidence="6">
    <location>
        <begin position="62"/>
        <end position="85"/>
    </location>
</feature>
<dbReference type="AlphaFoldDB" id="A0A3R9YSR9"/>
<feature type="domain" description="GtrA/DPMS transmembrane" evidence="7">
    <location>
        <begin position="33"/>
        <end position="147"/>
    </location>
</feature>
<evidence type="ECO:0000259" key="7">
    <source>
        <dbReference type="Pfam" id="PF04138"/>
    </source>
</evidence>
<dbReference type="EMBL" id="RWKW01000038">
    <property type="protein sequence ID" value="RST86281.1"/>
    <property type="molecule type" value="Genomic_DNA"/>
</dbReference>
<evidence type="ECO:0000256" key="6">
    <source>
        <dbReference type="SAM" id="Phobius"/>
    </source>
</evidence>
<organism evidence="8 9">
    <name type="scientific">Aquibium carbonis</name>
    <dbReference type="NCBI Taxonomy" id="2495581"/>
    <lineage>
        <taxon>Bacteria</taxon>
        <taxon>Pseudomonadati</taxon>
        <taxon>Pseudomonadota</taxon>
        <taxon>Alphaproteobacteria</taxon>
        <taxon>Hyphomicrobiales</taxon>
        <taxon>Phyllobacteriaceae</taxon>
        <taxon>Aquibium</taxon>
    </lineage>
</organism>
<comment type="subcellular location">
    <subcellularLocation>
        <location evidence="1">Membrane</location>
        <topology evidence="1">Multi-pass membrane protein</topology>
    </subcellularLocation>
</comment>
<dbReference type="PANTHER" id="PTHR38459">
    <property type="entry name" value="PROPHAGE BACTOPRENOL-LINKED GLUCOSE TRANSLOCASE HOMOLOG"/>
    <property type="match status" value="1"/>
</dbReference>
<evidence type="ECO:0000256" key="1">
    <source>
        <dbReference type="ARBA" id="ARBA00004141"/>
    </source>
</evidence>
<sequence>MTPTGSSGKCRFRLFGTLGNNTFPASRLGRIARFAAVGIAATSSHALTTIVLVSFLAGNPTLAMVIGTVVGVATSYLGNALWTFGATGRHVDHLPRFLLVYGVIMSFNALTMFLLEQIVGLNYLIPLAIALTISPALTFILNERYVFRGSLR</sequence>
<dbReference type="OrthoDB" id="6196188at2"/>
<protein>
    <submittedName>
        <fullName evidence="8">GtrA family protein</fullName>
    </submittedName>
</protein>
<dbReference type="InterPro" id="IPR007267">
    <property type="entry name" value="GtrA_DPMS_TM"/>
</dbReference>
<evidence type="ECO:0000256" key="2">
    <source>
        <dbReference type="ARBA" id="ARBA00009399"/>
    </source>
</evidence>
<accession>A0A3R9YSR9</accession>
<evidence type="ECO:0000256" key="4">
    <source>
        <dbReference type="ARBA" id="ARBA00022989"/>
    </source>
</evidence>
<feature type="transmembrane region" description="Helical" evidence="6">
    <location>
        <begin position="121"/>
        <end position="142"/>
    </location>
</feature>
<feature type="transmembrane region" description="Helical" evidence="6">
    <location>
        <begin position="97"/>
        <end position="115"/>
    </location>
</feature>
<name>A0A3R9YSR9_9HYPH</name>
<feature type="transmembrane region" description="Helical" evidence="6">
    <location>
        <begin position="34"/>
        <end position="56"/>
    </location>
</feature>
<dbReference type="GO" id="GO:0000271">
    <property type="term" value="P:polysaccharide biosynthetic process"/>
    <property type="evidence" value="ECO:0007669"/>
    <property type="project" value="InterPro"/>
</dbReference>
<keyword evidence="3 6" id="KW-0812">Transmembrane</keyword>
<dbReference type="PANTHER" id="PTHR38459:SF1">
    <property type="entry name" value="PROPHAGE BACTOPRENOL-LINKED GLUCOSE TRANSLOCASE HOMOLOG"/>
    <property type="match status" value="1"/>
</dbReference>
<evidence type="ECO:0000256" key="3">
    <source>
        <dbReference type="ARBA" id="ARBA00022692"/>
    </source>
</evidence>
<gene>
    <name evidence="8" type="ORF">EJC49_11290</name>
</gene>
<comment type="similarity">
    <text evidence="2">Belongs to the GtrA family.</text>
</comment>
<dbReference type="Proteomes" id="UP000278398">
    <property type="component" value="Unassembled WGS sequence"/>
</dbReference>
<proteinExistence type="inferred from homology"/>
<evidence type="ECO:0000256" key="5">
    <source>
        <dbReference type="ARBA" id="ARBA00023136"/>
    </source>
</evidence>
<dbReference type="InterPro" id="IPR051401">
    <property type="entry name" value="GtrA_CellWall_Glycosyl"/>
</dbReference>
<comment type="caution">
    <text evidence="8">The sequence shown here is derived from an EMBL/GenBank/DDBJ whole genome shotgun (WGS) entry which is preliminary data.</text>
</comment>
<keyword evidence="9" id="KW-1185">Reference proteome</keyword>